<comment type="caution">
    <text evidence="2">The sequence shown here is derived from an EMBL/GenBank/DDBJ whole genome shotgun (WGS) entry which is preliminary data.</text>
</comment>
<dbReference type="AlphaFoldDB" id="A0AA38VYK0"/>
<keyword evidence="1" id="KW-0732">Signal</keyword>
<feature type="chain" id="PRO_5041224013" description="Fungal calcium binding protein domain-containing protein" evidence="1">
    <location>
        <begin position="18"/>
        <end position="87"/>
    </location>
</feature>
<reference evidence="2" key="1">
    <citation type="submission" date="2022-07" db="EMBL/GenBank/DDBJ databases">
        <title>Fungi with potential for degradation of polypropylene.</title>
        <authorList>
            <person name="Gostincar C."/>
        </authorList>
    </citation>
    <scope>NUCLEOTIDE SEQUENCE</scope>
    <source>
        <strain evidence="2">EXF-13287</strain>
    </source>
</reference>
<protein>
    <recommendedName>
        <fullName evidence="4">Fungal calcium binding protein domain-containing protein</fullName>
    </recommendedName>
</protein>
<keyword evidence="3" id="KW-1185">Reference proteome</keyword>
<evidence type="ECO:0008006" key="4">
    <source>
        <dbReference type="Google" id="ProtNLM"/>
    </source>
</evidence>
<feature type="signal peptide" evidence="1">
    <location>
        <begin position="1"/>
        <end position="17"/>
    </location>
</feature>
<name>A0AA38VYK0_9PEZI</name>
<evidence type="ECO:0000313" key="2">
    <source>
        <dbReference type="EMBL" id="KAJ9157988.1"/>
    </source>
</evidence>
<evidence type="ECO:0000256" key="1">
    <source>
        <dbReference type="SAM" id="SignalP"/>
    </source>
</evidence>
<evidence type="ECO:0000313" key="3">
    <source>
        <dbReference type="Proteomes" id="UP001174691"/>
    </source>
</evidence>
<gene>
    <name evidence="2" type="ORF">NKR19_g3747</name>
</gene>
<organism evidence="2 3">
    <name type="scientific">Coniochaeta hoffmannii</name>
    <dbReference type="NCBI Taxonomy" id="91930"/>
    <lineage>
        <taxon>Eukaryota</taxon>
        <taxon>Fungi</taxon>
        <taxon>Dikarya</taxon>
        <taxon>Ascomycota</taxon>
        <taxon>Pezizomycotina</taxon>
        <taxon>Sordariomycetes</taxon>
        <taxon>Sordariomycetidae</taxon>
        <taxon>Coniochaetales</taxon>
        <taxon>Coniochaetaceae</taxon>
        <taxon>Coniochaeta</taxon>
    </lineage>
</organism>
<accession>A0AA38VYK0</accession>
<sequence>MQFSIITIAALASSAMAAPPVLLPRVDCSSKSCQALVDEGSCILDAGQNVIKLIKCLADAGGVSNVCPCIACLPDPLGDFLSQPGVC</sequence>
<dbReference type="Proteomes" id="UP001174691">
    <property type="component" value="Unassembled WGS sequence"/>
</dbReference>
<dbReference type="EMBL" id="JANBVN010000043">
    <property type="protein sequence ID" value="KAJ9157988.1"/>
    <property type="molecule type" value="Genomic_DNA"/>
</dbReference>
<proteinExistence type="predicted"/>